<sequence>MSLYVSSTMHRAYTYLFGRQPQTDLEAVLDRLHQRLEDVEGAWRPSSRPKKCRCCSRGRPCRSSSSTSARLAPEACRSRCSPWSPPSIIPLRATARAPRRASLLRRLPQTRRPPRLLLWPPGATSIHSCGKGGPPFGKHGFEEAPWISIRTLGRPITWLQQTTSLAPPPRPPPHMSARLVPGLVAGTGHADVDVIVATRLALDRQPRPPRRHCDSTLVTRHGCL</sequence>
<keyword evidence="2" id="KW-1185">Reference proteome</keyword>
<organism evidence="1 2">
    <name type="scientific">Phyllosticta citribraziliensis</name>
    <dbReference type="NCBI Taxonomy" id="989973"/>
    <lineage>
        <taxon>Eukaryota</taxon>
        <taxon>Fungi</taxon>
        <taxon>Dikarya</taxon>
        <taxon>Ascomycota</taxon>
        <taxon>Pezizomycotina</taxon>
        <taxon>Dothideomycetes</taxon>
        <taxon>Dothideomycetes incertae sedis</taxon>
        <taxon>Botryosphaeriales</taxon>
        <taxon>Phyllostictaceae</taxon>
        <taxon>Phyllosticta</taxon>
    </lineage>
</organism>
<reference evidence="1 2" key="1">
    <citation type="submission" date="2024-04" db="EMBL/GenBank/DDBJ databases">
        <title>Phyllosticta paracitricarpa is synonymous to the EU quarantine fungus P. citricarpa based on phylogenomic analyses.</title>
        <authorList>
            <consortium name="Lawrence Berkeley National Laboratory"/>
            <person name="Van ingen-buijs V.A."/>
            <person name="Van westerhoven A.C."/>
            <person name="Haridas S."/>
            <person name="Skiadas P."/>
            <person name="Martin F."/>
            <person name="Groenewald J.Z."/>
            <person name="Crous P.W."/>
            <person name="Seidl M.F."/>
        </authorList>
    </citation>
    <scope>NUCLEOTIDE SEQUENCE [LARGE SCALE GENOMIC DNA]</scope>
    <source>
        <strain evidence="1 2">CPC 17464</strain>
    </source>
</reference>
<dbReference type="GeneID" id="92026563"/>
<proteinExistence type="predicted"/>
<evidence type="ECO:0000313" key="1">
    <source>
        <dbReference type="EMBL" id="KAK7532378.1"/>
    </source>
</evidence>
<dbReference type="RefSeq" id="XP_066652046.1">
    <property type="nucleotide sequence ID" value="XM_066793657.1"/>
</dbReference>
<dbReference type="EMBL" id="JBBPEH010000011">
    <property type="protein sequence ID" value="KAK7532378.1"/>
    <property type="molecule type" value="Genomic_DNA"/>
</dbReference>
<accession>A0ABR1LAW5</accession>
<dbReference type="Proteomes" id="UP001360953">
    <property type="component" value="Unassembled WGS sequence"/>
</dbReference>
<gene>
    <name evidence="1" type="ORF">J3D65DRAFT_103949</name>
</gene>
<name>A0ABR1LAW5_9PEZI</name>
<evidence type="ECO:0000313" key="2">
    <source>
        <dbReference type="Proteomes" id="UP001360953"/>
    </source>
</evidence>
<protein>
    <submittedName>
        <fullName evidence="1">Uncharacterized protein</fullName>
    </submittedName>
</protein>
<comment type="caution">
    <text evidence="1">The sequence shown here is derived from an EMBL/GenBank/DDBJ whole genome shotgun (WGS) entry which is preliminary data.</text>
</comment>